<evidence type="ECO:0000313" key="2">
    <source>
        <dbReference type="Proteomes" id="UP000295818"/>
    </source>
</evidence>
<accession>A0ABY2B8K9</accession>
<dbReference type="Proteomes" id="UP000295818">
    <property type="component" value="Unassembled WGS sequence"/>
</dbReference>
<evidence type="ECO:0000313" key="1">
    <source>
        <dbReference type="EMBL" id="TCO11328.1"/>
    </source>
</evidence>
<organism evidence="1 2">
    <name type="scientific">Kribbella orskensis</name>
    <dbReference type="NCBI Taxonomy" id="2512216"/>
    <lineage>
        <taxon>Bacteria</taxon>
        <taxon>Bacillati</taxon>
        <taxon>Actinomycetota</taxon>
        <taxon>Actinomycetes</taxon>
        <taxon>Propionibacteriales</taxon>
        <taxon>Kribbellaceae</taxon>
        <taxon>Kribbella</taxon>
    </lineage>
</organism>
<comment type="caution">
    <text evidence="1">The sequence shown here is derived from an EMBL/GenBank/DDBJ whole genome shotgun (WGS) entry which is preliminary data.</text>
</comment>
<reference evidence="1 2" key="1">
    <citation type="journal article" date="2015" name="Stand. Genomic Sci.">
        <title>Genomic Encyclopedia of Bacterial and Archaeal Type Strains, Phase III: the genomes of soil and plant-associated and newly described type strains.</title>
        <authorList>
            <person name="Whitman W.B."/>
            <person name="Woyke T."/>
            <person name="Klenk H.P."/>
            <person name="Zhou Y."/>
            <person name="Lilburn T.G."/>
            <person name="Beck B.J."/>
            <person name="De Vos P."/>
            <person name="Vandamme P."/>
            <person name="Eisen J.A."/>
            <person name="Garrity G."/>
            <person name="Hugenholtz P."/>
            <person name="Kyrpides N.C."/>
        </authorList>
    </citation>
    <scope>NUCLEOTIDE SEQUENCE [LARGE SCALE GENOMIC DNA]</scope>
    <source>
        <strain evidence="1 2">VKM Ac-2538</strain>
    </source>
</reference>
<evidence type="ECO:0008006" key="3">
    <source>
        <dbReference type="Google" id="ProtNLM"/>
    </source>
</evidence>
<name>A0ABY2B8K9_9ACTN</name>
<protein>
    <recommendedName>
        <fullName evidence="3">Tetratricopeptide repeat protein</fullName>
    </recommendedName>
</protein>
<keyword evidence="2" id="KW-1185">Reference proteome</keyword>
<proteinExistence type="predicted"/>
<sequence length="151" mass="16447">MEQLAAAVELGFGGDRRAARDHLEALWADVGEDAFGRCTVAHYLADLQENTEDELEWDLLALRASEELTGEHAGLQVEAFLPSLQLNLADDYRRLSRTDEARHHLRLAREPLAVLGSDAYGDLIRGAVDRVGEALDAGSTEPLPTNPSTVG</sequence>
<gene>
    <name evidence="1" type="ORF">EV644_13259</name>
</gene>
<dbReference type="EMBL" id="SLWM01000032">
    <property type="protein sequence ID" value="TCO11328.1"/>
    <property type="molecule type" value="Genomic_DNA"/>
</dbReference>